<evidence type="ECO:0000313" key="3">
    <source>
        <dbReference type="Proteomes" id="UP000306050"/>
    </source>
</evidence>
<dbReference type="AlphaFoldDB" id="A0A4U7KZ97"/>
<dbReference type="PANTHER" id="PTHR33266:SF1">
    <property type="entry name" value="F-BOX DOMAIN-CONTAINING PROTEIN"/>
    <property type="match status" value="1"/>
</dbReference>
<dbReference type="GeneID" id="40724082"/>
<evidence type="ECO:0000256" key="1">
    <source>
        <dbReference type="SAM" id="MobiDB-lite"/>
    </source>
</evidence>
<reference evidence="2 3" key="1">
    <citation type="submission" date="2019-05" db="EMBL/GenBank/DDBJ databases">
        <title>Sporisorium graminicola CBS 10092 draft sequencing and annotation.</title>
        <authorList>
            <person name="Solano-Gonzalez S."/>
            <person name="Caddick M.X."/>
            <person name="Darby A."/>
        </authorList>
    </citation>
    <scope>NUCLEOTIDE SEQUENCE [LARGE SCALE GENOMIC DNA]</scope>
    <source>
        <strain evidence="2 3">CBS 10092</strain>
    </source>
</reference>
<comment type="caution">
    <text evidence="2">The sequence shown here is derived from an EMBL/GenBank/DDBJ whole genome shotgun (WGS) entry which is preliminary data.</text>
</comment>
<organism evidence="2 3">
    <name type="scientific">Sporisorium graminicola</name>
    <dbReference type="NCBI Taxonomy" id="280036"/>
    <lineage>
        <taxon>Eukaryota</taxon>
        <taxon>Fungi</taxon>
        <taxon>Dikarya</taxon>
        <taxon>Basidiomycota</taxon>
        <taxon>Ustilaginomycotina</taxon>
        <taxon>Ustilaginomycetes</taxon>
        <taxon>Ustilaginales</taxon>
        <taxon>Ustilaginaceae</taxon>
        <taxon>Sporisorium</taxon>
    </lineage>
</organism>
<accession>A0A4U7KZ97</accession>
<gene>
    <name evidence="2" type="ORF">EX895_001187</name>
</gene>
<proteinExistence type="predicted"/>
<dbReference type="Proteomes" id="UP000306050">
    <property type="component" value="Chromosome SGRAM_10"/>
</dbReference>
<dbReference type="PANTHER" id="PTHR33266">
    <property type="entry name" value="CHROMOSOME 15, WHOLE GENOME SHOTGUN SEQUENCE"/>
    <property type="match status" value="1"/>
</dbReference>
<name>A0A4U7KZ97_9BASI</name>
<dbReference type="OrthoDB" id="2555263at2759"/>
<sequence length="1152" mass="128648">MVESKTPPNSAAANQSGFAVGDAALQQDDLFALHQSSPARRHQEYNSMCKEVIRRMPDRDPSIVVPFATTLATMFHQHAPEDDELYGIFLALLLDPARSRFMQLVQHALHESARHLPAHVLQDVFQLQRSDDDDQAMLYQLHPAQPSAIVHDRIKQSLGSLGHPPCAPPECLELLIPLVFRPAPPPAALEVEHRAQQVQRAFSTTFLGPAVDRLVFHLGVHSRHSFTTHAPSKNSSVQPSTDQQPTLPYFARVIPILQSSGFGKTKMCVHLGAKHPGLLLCLRHDTPNESVSFPPQDSLVYGYMQACLDAVAKPDKAKTGDEDRVVHFRLANFLAAYCTTLKLYLARLMHLSGCCHSFAHSSQPKGQASTNQHPLPSSSLCWKTVVFVLSTSLKRGFLENLALDPPKRFCPHVATFCHLNLLPRSQVDQGGTSVNLYPQSLHLELSQAQTDFVSLLTAHNARKKIISEILAFANAANAEPMPKPQAVEAAPAQMARNIIRPALLELERLVETDQLDEEVIFYLALDECGSIEPLLPHVRRLWNYAEPKRTWIFLIDTNSKISPVAGRAASAASGRTDLFTGTHQLPIPFTALPLDVHPTRHEAIQLCKDIEAGHCSLRRLNLMIPKLGRPLWNDSELFRDRDYMLRCHAIIGKLVGSTSQRWPDKLPKPSQPLDSAAFQPIMALVLQRVPMGYSCLSEQVTWQEFVKNQVSYHLRFIEKVLPNSNVVKSHVVSEPPLSVAAAWSFRHEPSKIGLKWSTAIMTLASARAAVGLQVGLEGEEGAHLICSMASDFAAGEAYKDDFLQVGFDDAFPDRYACTMGLVRLDRWLDILIGNEYDPRVPAADPKQAPLYSPQVSKDFRAWCKSQWLNFKHVAALPKQVKMSKTLDRNLLAHFWLRHAAMRGPANQEGWDLLIPLYNSESVPIGDEPFQINQLSFVAIQVKNELYSPNFPDPLGPTLSAVNIADVNLGECKHQQQHQHEHQQEPAPQGQEQEQGQVALTSSSSTTTLELYLDLRGPSRTPSLLKMSAPRASKPKQEDHQEQQQQTRYNIYVSGLDAERYPVLGRLEGDARGLMPTMFGLSYLGTNRFETDFIDAVHSLDNQGREQARRQLHELGGFMPMFDGIPTQGEEPWCPKPFYRGYAIGQSKRMRAE</sequence>
<evidence type="ECO:0000313" key="2">
    <source>
        <dbReference type="EMBL" id="TKY89890.1"/>
    </source>
</evidence>
<keyword evidence="3" id="KW-1185">Reference proteome</keyword>
<dbReference type="EMBL" id="SRRM01000003">
    <property type="protein sequence ID" value="TKY89890.1"/>
    <property type="molecule type" value="Genomic_DNA"/>
</dbReference>
<feature type="compositionally biased region" description="Low complexity" evidence="1">
    <location>
        <begin position="984"/>
        <end position="1004"/>
    </location>
</feature>
<feature type="region of interest" description="Disordered" evidence="1">
    <location>
        <begin position="1017"/>
        <end position="1045"/>
    </location>
</feature>
<dbReference type="RefSeq" id="XP_029741875.1">
    <property type="nucleotide sequence ID" value="XM_029881787.1"/>
</dbReference>
<feature type="compositionally biased region" description="Basic and acidic residues" evidence="1">
    <location>
        <begin position="972"/>
        <end position="983"/>
    </location>
</feature>
<protein>
    <submittedName>
        <fullName evidence="2">Uncharacterized protein</fullName>
    </submittedName>
</protein>
<dbReference type="KEGG" id="sgra:EX895_001187"/>
<feature type="region of interest" description="Disordered" evidence="1">
    <location>
        <begin position="972"/>
        <end position="1004"/>
    </location>
</feature>